<name>A0A243W851_9BACT</name>
<accession>A0A243W851</accession>
<sequence>MILGALRAVDGSRRTLTYEEQDQWLRATWHGYVDPVEAMSSAEQYLAHAGVRPCPYLLNDNSGLQGPWFDAVEWLQRVWLPQALEVGLRYVAHVVQADTRADIVSLPS</sequence>
<proteinExistence type="predicted"/>
<dbReference type="EMBL" id="MTSE01000027">
    <property type="protein sequence ID" value="OUJ70039.1"/>
    <property type="molecule type" value="Genomic_DNA"/>
</dbReference>
<dbReference type="RefSeq" id="WP_086596956.1">
    <property type="nucleotide sequence ID" value="NZ_MTSE01000027.1"/>
</dbReference>
<dbReference type="Proteomes" id="UP000194873">
    <property type="component" value="Unassembled WGS sequence"/>
</dbReference>
<dbReference type="AlphaFoldDB" id="A0A243W851"/>
<reference evidence="1 2" key="1">
    <citation type="submission" date="2017-01" db="EMBL/GenBank/DDBJ databases">
        <title>A new Hymenobacter.</title>
        <authorList>
            <person name="Liang Y."/>
            <person name="Feng F."/>
        </authorList>
    </citation>
    <scope>NUCLEOTIDE SEQUENCE [LARGE SCALE GENOMIC DNA]</scope>
    <source>
        <strain evidence="1">MIMBbqt21</strain>
    </source>
</reference>
<evidence type="ECO:0000313" key="1">
    <source>
        <dbReference type="EMBL" id="OUJ70039.1"/>
    </source>
</evidence>
<evidence type="ECO:0000313" key="2">
    <source>
        <dbReference type="Proteomes" id="UP000194873"/>
    </source>
</evidence>
<protein>
    <submittedName>
        <fullName evidence="1">Uncharacterized protein</fullName>
    </submittedName>
</protein>
<keyword evidence="2" id="KW-1185">Reference proteome</keyword>
<organism evidence="1 2">
    <name type="scientific">Hymenobacter crusticola</name>
    <dbReference type="NCBI Taxonomy" id="1770526"/>
    <lineage>
        <taxon>Bacteria</taxon>
        <taxon>Pseudomonadati</taxon>
        <taxon>Bacteroidota</taxon>
        <taxon>Cytophagia</taxon>
        <taxon>Cytophagales</taxon>
        <taxon>Hymenobacteraceae</taxon>
        <taxon>Hymenobacter</taxon>
    </lineage>
</organism>
<gene>
    <name evidence="1" type="ORF">BXP70_25545</name>
</gene>
<dbReference type="OrthoDB" id="882485at2"/>
<comment type="caution">
    <text evidence="1">The sequence shown here is derived from an EMBL/GenBank/DDBJ whole genome shotgun (WGS) entry which is preliminary data.</text>
</comment>